<reference evidence="2" key="1">
    <citation type="submission" date="2013-02" db="EMBL/GenBank/DDBJ databases">
        <authorList>
            <person name="Hughes D."/>
        </authorList>
    </citation>
    <scope>NUCLEOTIDE SEQUENCE</scope>
    <source>
        <strain>Durham</strain>
        <strain evidence="2">NC isolate 2 -- Noor lab</strain>
    </source>
</reference>
<evidence type="ECO:0000313" key="1">
    <source>
        <dbReference type="EnsemblMetazoa" id="MESCA004425-PA"/>
    </source>
</evidence>
<dbReference type="EnsemblMetazoa" id="MESCA004425-RA">
    <property type="protein sequence ID" value="MESCA004425-PA"/>
    <property type="gene ID" value="MESCA004425"/>
</dbReference>
<accession>T1GLL5</accession>
<sequence length="94" mass="11074">MEIHQNKISASKYIWDDWRENYNPQYFQQSTFPRTFSAAAACCRIGFQSAALFKIYVFWICTSFLVSKQHICFPQCTKHSSGQKILIELFIFFA</sequence>
<protein>
    <submittedName>
        <fullName evidence="1">Uncharacterized protein</fullName>
    </submittedName>
</protein>
<dbReference type="EMBL" id="CAQQ02197143">
    <property type="status" value="NOT_ANNOTATED_CDS"/>
    <property type="molecule type" value="Genomic_DNA"/>
</dbReference>
<organism evidence="1 2">
    <name type="scientific">Megaselia scalaris</name>
    <name type="common">Humpbacked fly</name>
    <name type="synonym">Phora scalaris</name>
    <dbReference type="NCBI Taxonomy" id="36166"/>
    <lineage>
        <taxon>Eukaryota</taxon>
        <taxon>Metazoa</taxon>
        <taxon>Ecdysozoa</taxon>
        <taxon>Arthropoda</taxon>
        <taxon>Hexapoda</taxon>
        <taxon>Insecta</taxon>
        <taxon>Pterygota</taxon>
        <taxon>Neoptera</taxon>
        <taxon>Endopterygota</taxon>
        <taxon>Diptera</taxon>
        <taxon>Brachycera</taxon>
        <taxon>Muscomorpha</taxon>
        <taxon>Platypezoidea</taxon>
        <taxon>Phoridae</taxon>
        <taxon>Megaseliini</taxon>
        <taxon>Megaselia</taxon>
    </lineage>
</organism>
<name>T1GLL5_MEGSC</name>
<reference evidence="1" key="2">
    <citation type="submission" date="2015-06" db="UniProtKB">
        <authorList>
            <consortium name="EnsemblMetazoa"/>
        </authorList>
    </citation>
    <scope>IDENTIFICATION</scope>
</reference>
<dbReference type="Proteomes" id="UP000015102">
    <property type="component" value="Unassembled WGS sequence"/>
</dbReference>
<dbReference type="AlphaFoldDB" id="T1GLL5"/>
<proteinExistence type="predicted"/>
<dbReference type="HOGENOM" id="CLU_2388730_0_0_1"/>
<evidence type="ECO:0000313" key="2">
    <source>
        <dbReference type="Proteomes" id="UP000015102"/>
    </source>
</evidence>
<keyword evidence="2" id="KW-1185">Reference proteome</keyword>